<dbReference type="EMBL" id="MZ680325">
    <property type="protein sequence ID" value="UJQ85944.1"/>
    <property type="molecule type" value="Genomic_RNA"/>
</dbReference>
<evidence type="ECO:0000256" key="5">
    <source>
        <dbReference type="ARBA" id="ARBA00022741"/>
    </source>
</evidence>
<keyword evidence="4" id="KW-0548">Nucleotidyltransferase</keyword>
<evidence type="ECO:0000256" key="8">
    <source>
        <dbReference type="ARBA" id="ARBA00048744"/>
    </source>
</evidence>
<dbReference type="Proteomes" id="UP001057887">
    <property type="component" value="Segment"/>
</dbReference>
<reference evidence="10 11" key="1">
    <citation type="journal article" date="2022" name="Nat. Microbiol.">
        <title>RNA viromes from terrestrial sites across China expand environmental viral diversity.</title>
        <authorList>
            <person name="Chiapello M."/>
            <person name="Rodriguez-Romero J."/>
            <person name="Ayllon M.A."/>
            <person name="Turina M."/>
        </authorList>
    </citation>
    <scope>NUCLEOTIDE SEQUENCE [LARGE SCALE GENOMIC DNA]</scope>
    <source>
        <strain evidence="10">174-k141_58336</strain>
    </source>
</reference>
<keyword evidence="2" id="KW-0696">RNA-directed RNA polymerase</keyword>
<keyword evidence="6" id="KW-0693">Viral RNA replication</keyword>
<accession>A0ABY3SSJ2</accession>
<evidence type="ECO:0000256" key="7">
    <source>
        <dbReference type="ARBA" id="ARBA00030248"/>
    </source>
</evidence>
<evidence type="ECO:0000256" key="6">
    <source>
        <dbReference type="ARBA" id="ARBA00022953"/>
    </source>
</evidence>
<evidence type="ECO:0000313" key="11">
    <source>
        <dbReference type="Proteomes" id="UP001057887"/>
    </source>
</evidence>
<sequence>MDHHGLPFFVDTLVQAAKHFDKCLAAEHLTRFGLLHMRPYKRVSTIPRLFKGLFLRVFHIDGVLRSDPDVDAIGLLRQLMLIGKNFRIACPNSRTYESVQEFFQTDSEIREPSLDWDNRDLNTDSTSNLHFGDIRLSELSECVDIESTQTDAPSHPEHDCYDAVQRTADIAVSFFGRFNPSEWRARHGPGAVSDRRQESGYKYHFPSWPERLEGSFPFADLGFANYGDWADSIKHESWCDNLSVEEPASKLISVPKTYRSPRLIASEPTSHQWCQQILRDYLMRRVKRTPLSASICFDDQTVNGRLALSASHTGSHATIDLSSASDRISCWLIERLFRSSPDTLRHFHACRTRVINQTLDLKAPATYRLRKFSTMGSAITFPIQSILFSVIAIGCLLYEDKLPVTIRNVSRAAKEVQVFGDDIIVPLRSWVTTQDVLQALGLRVNTDKTFGTGKFRESCGVDAYDGVNVTKVNVLALPEKSKPANILSLIDSHNNLFLKGLWNTADFVRRAVASIKGYPIMEVVPFSGAIGWFVFGDPDNSHLRVRRNPHLHRRECLALGVSTPSTKVCPDSNSMMLQYFTETNSDAFIEGDRLGYSPLRGSPKLRRSWVPWN</sequence>
<dbReference type="Pfam" id="PF03431">
    <property type="entry name" value="RNA_replicase_B"/>
    <property type="match status" value="1"/>
</dbReference>
<dbReference type="InterPro" id="IPR043502">
    <property type="entry name" value="DNA/RNA_pol_sf"/>
</dbReference>
<dbReference type="EC" id="2.7.7.48" evidence="1"/>
<comment type="catalytic activity">
    <reaction evidence="8">
        <text>RNA(n) + a ribonucleoside 5'-triphosphate = RNA(n+1) + diphosphate</text>
        <dbReference type="Rhea" id="RHEA:21248"/>
        <dbReference type="Rhea" id="RHEA-COMP:14527"/>
        <dbReference type="Rhea" id="RHEA-COMP:17342"/>
        <dbReference type="ChEBI" id="CHEBI:33019"/>
        <dbReference type="ChEBI" id="CHEBI:61557"/>
        <dbReference type="ChEBI" id="CHEBI:140395"/>
        <dbReference type="EC" id="2.7.7.48"/>
    </reaction>
</comment>
<proteinExistence type="predicted"/>
<evidence type="ECO:0000256" key="2">
    <source>
        <dbReference type="ARBA" id="ARBA00022484"/>
    </source>
</evidence>
<feature type="domain" description="RdRp catalytic" evidence="9">
    <location>
        <begin position="305"/>
        <end position="453"/>
    </location>
</feature>
<evidence type="ECO:0000256" key="3">
    <source>
        <dbReference type="ARBA" id="ARBA00022679"/>
    </source>
</evidence>
<keyword evidence="3" id="KW-0808">Transferase</keyword>
<keyword evidence="5" id="KW-0547">Nucleotide-binding</keyword>
<evidence type="ECO:0000313" key="10">
    <source>
        <dbReference type="EMBL" id="UJQ85944.1"/>
    </source>
</evidence>
<dbReference type="SUPFAM" id="SSF56672">
    <property type="entry name" value="DNA/RNA polymerases"/>
    <property type="match status" value="1"/>
</dbReference>
<evidence type="ECO:0000259" key="9">
    <source>
        <dbReference type="PROSITE" id="PS50522"/>
    </source>
</evidence>
<dbReference type="PROSITE" id="PS50522">
    <property type="entry name" value="RDRP_PHAGE"/>
    <property type="match status" value="1"/>
</dbReference>
<organism evidence="10 11">
    <name type="scientific">Leviviridae sp</name>
    <dbReference type="NCBI Taxonomy" id="2027243"/>
    <lineage>
        <taxon>Viruses</taxon>
        <taxon>Riboviria</taxon>
        <taxon>Orthornavirae</taxon>
        <taxon>Lenarviricota</taxon>
        <taxon>Leviviricetes</taxon>
        <taxon>Norzivirales</taxon>
        <taxon>Fiersviridae</taxon>
    </lineage>
</organism>
<dbReference type="InterPro" id="IPR007096">
    <property type="entry name" value="RNA-dir_Rpol_cat_phage"/>
</dbReference>
<evidence type="ECO:0000256" key="1">
    <source>
        <dbReference type="ARBA" id="ARBA00012494"/>
    </source>
</evidence>
<dbReference type="InterPro" id="IPR005093">
    <property type="entry name" value="RNArep_beta"/>
</dbReference>
<keyword evidence="11" id="KW-1185">Reference proteome</keyword>
<evidence type="ECO:0000256" key="4">
    <source>
        <dbReference type="ARBA" id="ARBA00022695"/>
    </source>
</evidence>
<protein>
    <recommendedName>
        <fullName evidence="1">RNA-directed RNA polymerase</fullName>
        <ecNumber evidence="1">2.7.7.48</ecNumber>
    </recommendedName>
    <alternativeName>
        <fullName evidence="7">RNA replicase beta chain</fullName>
    </alternativeName>
</protein>
<name>A0ABY3SSJ2_9VIRU</name>